<dbReference type="STRING" id="1656094.BFC18_10570"/>
<dbReference type="Gene3D" id="3.30.365.10">
    <property type="entry name" value="Aldehyde oxidase/xanthine dehydrogenase, molybdopterin binding domain"/>
    <property type="match status" value="4"/>
</dbReference>
<feature type="domain" description="Aldehyde oxidase/xanthine dehydrogenase a/b hammerhead" evidence="3">
    <location>
        <begin position="205"/>
        <end position="294"/>
    </location>
</feature>
<gene>
    <name evidence="4" type="ORF">BFC18_10570</name>
</gene>
<dbReference type="InterPro" id="IPR008274">
    <property type="entry name" value="AldOxase/xan_DH_MoCoBD1"/>
</dbReference>
<keyword evidence="5" id="KW-1185">Reference proteome</keyword>
<dbReference type="NCBIfam" id="TIGR01409">
    <property type="entry name" value="TAT_signal_seq"/>
    <property type="match status" value="1"/>
</dbReference>
<protein>
    <submittedName>
        <fullName evidence="4">Twin-arginine translocation pathway signal protein</fullName>
    </submittedName>
</protein>
<dbReference type="InterPro" id="IPR046867">
    <property type="entry name" value="AldOxase/xan_DH_MoCoBD2"/>
</dbReference>
<feature type="signal peptide" evidence="2">
    <location>
        <begin position="1"/>
        <end position="34"/>
    </location>
</feature>
<dbReference type="AlphaFoldDB" id="A0A1E7ZBI8"/>
<proteinExistence type="predicted"/>
<dbReference type="InterPro" id="IPR000674">
    <property type="entry name" value="Ald_Oxase/Xan_DH_a/b"/>
</dbReference>
<evidence type="ECO:0000313" key="4">
    <source>
        <dbReference type="EMBL" id="OFC70885.1"/>
    </source>
</evidence>
<dbReference type="Pfam" id="PF02738">
    <property type="entry name" value="MoCoBD_1"/>
    <property type="match status" value="1"/>
</dbReference>
<evidence type="ECO:0000256" key="1">
    <source>
        <dbReference type="ARBA" id="ARBA00022729"/>
    </source>
</evidence>
<dbReference type="InterPro" id="IPR006311">
    <property type="entry name" value="TAT_signal"/>
</dbReference>
<keyword evidence="1 2" id="KW-0732">Signal</keyword>
<evidence type="ECO:0000256" key="2">
    <source>
        <dbReference type="SAM" id="SignalP"/>
    </source>
</evidence>
<dbReference type="Pfam" id="PF20256">
    <property type="entry name" value="MoCoBD_2"/>
    <property type="match status" value="2"/>
</dbReference>
<evidence type="ECO:0000313" key="5">
    <source>
        <dbReference type="Proteomes" id="UP000175691"/>
    </source>
</evidence>
<dbReference type="GO" id="GO:0016491">
    <property type="term" value="F:oxidoreductase activity"/>
    <property type="evidence" value="ECO:0007669"/>
    <property type="project" value="InterPro"/>
</dbReference>
<dbReference type="InterPro" id="IPR052516">
    <property type="entry name" value="N-heterocyclic_Hydroxylase"/>
</dbReference>
<dbReference type="PANTHER" id="PTHR47495">
    <property type="entry name" value="ALDEHYDE DEHYDROGENASE"/>
    <property type="match status" value="1"/>
</dbReference>
<feature type="chain" id="PRO_5009209631" evidence="2">
    <location>
        <begin position="35"/>
        <end position="748"/>
    </location>
</feature>
<dbReference type="PROSITE" id="PS51318">
    <property type="entry name" value="TAT"/>
    <property type="match status" value="1"/>
</dbReference>
<name>A0A1E7ZBI8_9ALTE</name>
<dbReference type="SMART" id="SM01008">
    <property type="entry name" value="Ald_Xan_dh_C"/>
    <property type="match status" value="1"/>
</dbReference>
<organism evidence="4 5">
    <name type="scientific">Alteromonas confluentis</name>
    <dbReference type="NCBI Taxonomy" id="1656094"/>
    <lineage>
        <taxon>Bacteria</taxon>
        <taxon>Pseudomonadati</taxon>
        <taxon>Pseudomonadota</taxon>
        <taxon>Gammaproteobacteria</taxon>
        <taxon>Alteromonadales</taxon>
        <taxon>Alteromonadaceae</taxon>
        <taxon>Alteromonas/Salinimonas group</taxon>
        <taxon>Alteromonas</taxon>
    </lineage>
</organism>
<dbReference type="PIRSF" id="PIRSF036389">
    <property type="entry name" value="IOR_B"/>
    <property type="match status" value="1"/>
</dbReference>
<dbReference type="EMBL" id="MDHN01000021">
    <property type="protein sequence ID" value="OFC70885.1"/>
    <property type="molecule type" value="Genomic_DNA"/>
</dbReference>
<dbReference type="PANTHER" id="PTHR47495:SF3">
    <property type="entry name" value="BLR6219 PROTEIN"/>
    <property type="match status" value="1"/>
</dbReference>
<dbReference type="Gene3D" id="3.90.1170.50">
    <property type="entry name" value="Aldehyde oxidase/xanthine dehydrogenase, a/b hammerhead"/>
    <property type="match status" value="1"/>
</dbReference>
<sequence>MPEIMSRRDFLKKTTATAGLTLSVSMLSAQHAFAAQGAASEALAPNVFINIAEDGIVNITCHRSEMGQQIRTAIAQIIADELDADWDKINVIQALGDPKYGDQNTDGSRSIRRNLDRLQLASATAATMLKQAAAKGWGVDAASCHCENHQVVHTPSGRKADFATLVAVAASLPVPEEATVTVKEKSKYKYVGKPVASIDLPAVVSGNTTYGQDVELDGMLVAVIVRPPVMFTSPKSVDDTKAKQVKGVKHIITLPAAKAPAVFNPLGGVAVIAESTWAAMQGANALDIEWTSNEHSDYNHDDEKAALIASAQKGGEVVRTKGDAKKALSEAETLMEATYFVPMLAQAPMEPPAATAVVNGDKVEIWACTQHPQAARSNVAGALGVAEENVTVNVTLLGGGFGRKSKPDYVAEAAILAKQVGAPVKLVWRREDDIQHGYYHAVSAQHIKAVQDENGNTTTWHHCTAFPSISSTFAPGVDMPSGGELDLGFIDNPFNVANMQLEKGKAVNHVRIGWLRSVCNVFHAFAIQSFADELAHAAGKDSKAHLLQLIGPGRIIDLTAEKAEPGNYGESLEKYPVDTTRLINVIERVTKMAKWDDRKKEGRFLGLAAHRSFVSYTATVVEVVVNEDGTWSIPKTYISIDPGTIVNPEHVRAQCEGGSIFGLSCAMGQITATDGAVEQSNFHNYTVARMQHAPKEIEVDIVESDAPPAGVGEPPTPPFAPALANALFAATGQRIRELPIPMRLKKNS</sequence>
<evidence type="ECO:0000259" key="3">
    <source>
        <dbReference type="SMART" id="SM01008"/>
    </source>
</evidence>
<comment type="caution">
    <text evidence="4">The sequence shown here is derived from an EMBL/GenBank/DDBJ whole genome shotgun (WGS) entry which is preliminary data.</text>
</comment>
<dbReference type="Proteomes" id="UP000175691">
    <property type="component" value="Unassembled WGS sequence"/>
</dbReference>
<dbReference type="InterPro" id="IPR036856">
    <property type="entry name" value="Ald_Oxase/Xan_DH_a/b_sf"/>
</dbReference>
<dbReference type="InterPro" id="IPR012368">
    <property type="entry name" value="OxRdtase_Mopterin-bd_su_IorB"/>
</dbReference>
<dbReference type="InterPro" id="IPR037165">
    <property type="entry name" value="AldOxase/xan_DH_Mopterin-bd_sf"/>
</dbReference>
<dbReference type="InterPro" id="IPR019546">
    <property type="entry name" value="TAT_signal_bac_arc"/>
</dbReference>
<accession>A0A1E7ZBI8</accession>
<dbReference type="SUPFAM" id="SSF54665">
    <property type="entry name" value="CO dehydrogenase molybdoprotein N-domain-like"/>
    <property type="match status" value="1"/>
</dbReference>
<reference evidence="4 5" key="1">
    <citation type="submission" date="2016-08" db="EMBL/GenBank/DDBJ databases">
        <authorList>
            <person name="Seilhamer J.J."/>
        </authorList>
    </citation>
    <scope>NUCLEOTIDE SEQUENCE [LARGE SCALE GENOMIC DNA]</scope>
    <source>
        <strain evidence="4 5">KCTC 42603</strain>
    </source>
</reference>
<dbReference type="SUPFAM" id="SSF56003">
    <property type="entry name" value="Molybdenum cofactor-binding domain"/>
    <property type="match status" value="2"/>
</dbReference>